<dbReference type="Proteomes" id="UP000077726">
    <property type="component" value="Unassembled WGS sequence"/>
</dbReference>
<evidence type="ECO:0000313" key="3">
    <source>
        <dbReference type="EMBL" id="OAM38628.1"/>
    </source>
</evidence>
<protein>
    <recommendedName>
        <fullName evidence="2">Lysozyme inhibitor LprI-like N-terminal domain-containing protein</fullName>
    </recommendedName>
</protein>
<feature type="coiled-coil region" evidence="1">
    <location>
        <begin position="217"/>
        <end position="244"/>
    </location>
</feature>
<dbReference type="PROSITE" id="PS51257">
    <property type="entry name" value="PROKAR_LIPOPROTEIN"/>
    <property type="match status" value="1"/>
</dbReference>
<feature type="coiled-coil region" evidence="1">
    <location>
        <begin position="277"/>
        <end position="311"/>
    </location>
</feature>
<comment type="caution">
    <text evidence="3">The sequence shown here is derived from an EMBL/GenBank/DDBJ whole genome shotgun (WGS) entry which is preliminary data.</text>
</comment>
<reference evidence="4" key="1">
    <citation type="submission" date="2016-05" db="EMBL/GenBank/DDBJ databases">
        <title>Draft genome of Corynebacterium afermentans subsp. afermentans LCDC 88199T.</title>
        <authorList>
            <person name="Bernier A.-M."/>
            <person name="Bernard K."/>
        </authorList>
    </citation>
    <scope>NUCLEOTIDE SEQUENCE [LARGE SCALE GENOMIC DNA]</scope>
    <source>
        <strain evidence="4">NML130454</strain>
    </source>
</reference>
<sequence length="395" mass="42722">MNPLIRPALPLLIAATLTACGKEEAKPVALSCQAPEAIGQLTDQIQAAVSPAQESGLPHFESDASEVQAAFGQLGFEITDIRTTQAASEGSKTLSCEATLRLAPKPEAQTRIKQSIENYLEINETDGIDYNGLMSAGDMLKPDGKGGFIAPFSYTVSQTDNGDKLVVNVASKEIAAGLLYPAAFYLAAPDLAKQIAEIRRQAASEETRQQAINFVDHTRLQTRIDLLRAENKQAQENLNNAWQALPAAARTALKDSQEQWARLRTSQCARQSTSDSAEPLEQEALRLECENREIQQRIPALKQEAENQAANQIAEAGNRSRAAVQELQNVWQSVSDDVKDIIGQDFQSWKRSASAKCTAAAQQAGGGTAGQLAEQECIATEARAKAKELRGYVSQ</sequence>
<dbReference type="Pfam" id="PF07007">
    <property type="entry name" value="LprI"/>
    <property type="match status" value="1"/>
</dbReference>
<keyword evidence="1" id="KW-0175">Coiled coil</keyword>
<dbReference type="Gene3D" id="1.20.1270.180">
    <property type="match status" value="1"/>
</dbReference>
<proteinExistence type="predicted"/>
<dbReference type="RefSeq" id="WP_064090422.1">
    <property type="nucleotide sequence ID" value="NZ_LXSQ01000023.1"/>
</dbReference>
<accession>A0A1B6VWK8</accession>
<organism evidence="3 4">
    <name type="scientific">Eikenella halliae</name>
    <dbReference type="NCBI Taxonomy" id="1795832"/>
    <lineage>
        <taxon>Bacteria</taxon>
        <taxon>Pseudomonadati</taxon>
        <taxon>Pseudomonadota</taxon>
        <taxon>Betaproteobacteria</taxon>
        <taxon>Neisseriales</taxon>
        <taxon>Neisseriaceae</taxon>
        <taxon>Eikenella</taxon>
    </lineage>
</organism>
<name>A0A1B6VWK8_9NEIS</name>
<evidence type="ECO:0000259" key="2">
    <source>
        <dbReference type="Pfam" id="PF07007"/>
    </source>
</evidence>
<dbReference type="STRING" id="1795832.A7Q00_10145"/>
<dbReference type="EMBL" id="LXSQ01000023">
    <property type="protein sequence ID" value="OAM38628.1"/>
    <property type="molecule type" value="Genomic_DNA"/>
</dbReference>
<dbReference type="AlphaFoldDB" id="A0A1B6VWK8"/>
<feature type="domain" description="Lysozyme inhibitor LprI-like N-terminal" evidence="2">
    <location>
        <begin position="225"/>
        <end position="300"/>
    </location>
</feature>
<evidence type="ECO:0000313" key="4">
    <source>
        <dbReference type="Proteomes" id="UP000077726"/>
    </source>
</evidence>
<dbReference type="OrthoDB" id="8609721at2"/>
<dbReference type="InterPro" id="IPR009739">
    <property type="entry name" value="LprI-like_N"/>
</dbReference>
<evidence type="ECO:0000256" key="1">
    <source>
        <dbReference type="SAM" id="Coils"/>
    </source>
</evidence>
<gene>
    <name evidence="3" type="ORF">A7Q00_10145</name>
</gene>
<keyword evidence="4" id="KW-1185">Reference proteome</keyword>